<protein>
    <submittedName>
        <fullName evidence="1">(Mediterranean fruit fly) hypothetical protein</fullName>
    </submittedName>
</protein>
<dbReference type="EMBL" id="CAJHJT010000034">
    <property type="protein sequence ID" value="CAD7003159.1"/>
    <property type="molecule type" value="Genomic_DNA"/>
</dbReference>
<feature type="non-terminal residue" evidence="1">
    <location>
        <position position="1"/>
    </location>
</feature>
<reference evidence="1" key="1">
    <citation type="submission" date="2020-11" db="EMBL/GenBank/DDBJ databases">
        <authorList>
            <person name="Whitehead M."/>
        </authorList>
    </citation>
    <scope>NUCLEOTIDE SEQUENCE</scope>
    <source>
        <strain evidence="1">EGII</strain>
    </source>
</reference>
<evidence type="ECO:0000313" key="2">
    <source>
        <dbReference type="Proteomes" id="UP000606786"/>
    </source>
</evidence>
<sequence length="62" mass="7001">QLGGDKRESIATKSKLKTLMIEAGEEKRAEITKVNEAIEKDIKSNKNFSYSTTTTTRKIQKI</sequence>
<evidence type="ECO:0000313" key="1">
    <source>
        <dbReference type="EMBL" id="CAD7003159.1"/>
    </source>
</evidence>
<dbReference type="Proteomes" id="UP000606786">
    <property type="component" value="Unassembled WGS sequence"/>
</dbReference>
<feature type="non-terminal residue" evidence="1">
    <location>
        <position position="62"/>
    </location>
</feature>
<keyword evidence="2" id="KW-1185">Reference proteome</keyword>
<accession>A0A811UVE4</accession>
<organism evidence="1 2">
    <name type="scientific">Ceratitis capitata</name>
    <name type="common">Mediterranean fruit fly</name>
    <name type="synonym">Tephritis capitata</name>
    <dbReference type="NCBI Taxonomy" id="7213"/>
    <lineage>
        <taxon>Eukaryota</taxon>
        <taxon>Metazoa</taxon>
        <taxon>Ecdysozoa</taxon>
        <taxon>Arthropoda</taxon>
        <taxon>Hexapoda</taxon>
        <taxon>Insecta</taxon>
        <taxon>Pterygota</taxon>
        <taxon>Neoptera</taxon>
        <taxon>Endopterygota</taxon>
        <taxon>Diptera</taxon>
        <taxon>Brachycera</taxon>
        <taxon>Muscomorpha</taxon>
        <taxon>Tephritoidea</taxon>
        <taxon>Tephritidae</taxon>
        <taxon>Ceratitis</taxon>
        <taxon>Ceratitis</taxon>
    </lineage>
</organism>
<dbReference type="AlphaFoldDB" id="A0A811UVE4"/>
<comment type="caution">
    <text evidence="1">The sequence shown here is derived from an EMBL/GenBank/DDBJ whole genome shotgun (WGS) entry which is preliminary data.</text>
</comment>
<gene>
    <name evidence="1" type="ORF">CCAP1982_LOCUS11620</name>
</gene>
<name>A0A811UVE4_CERCA</name>
<proteinExistence type="predicted"/>